<accession>A0A7J8GTY4</accession>
<comment type="subcellular location">
    <subcellularLocation>
        <location evidence="1">Cytoplasmic vesicle</location>
        <location evidence="1">Secretory vesicle</location>
        <location evidence="1">Synaptic vesicle membrane</location>
        <topology evidence="1">Multi-pass membrane protein</topology>
    </subcellularLocation>
</comment>
<feature type="transmembrane region" description="Helical" evidence="7">
    <location>
        <begin position="141"/>
        <end position="160"/>
    </location>
</feature>
<gene>
    <name evidence="9" type="ORF">HJG59_016627</name>
</gene>
<comment type="caution">
    <text evidence="9">The sequence shown here is derived from an EMBL/GenBank/DDBJ whole genome shotgun (WGS) entry which is preliminary data.</text>
</comment>
<evidence type="ECO:0000313" key="10">
    <source>
        <dbReference type="Proteomes" id="UP000550707"/>
    </source>
</evidence>
<dbReference type="GO" id="GO:0022857">
    <property type="term" value="F:transmembrane transporter activity"/>
    <property type="evidence" value="ECO:0007669"/>
    <property type="project" value="InterPro"/>
</dbReference>
<evidence type="ECO:0000259" key="8">
    <source>
        <dbReference type="PROSITE" id="PS50850"/>
    </source>
</evidence>
<dbReference type="Pfam" id="PF07690">
    <property type="entry name" value="MFS_1"/>
    <property type="match status" value="1"/>
</dbReference>
<keyword evidence="4 7" id="KW-1133">Transmembrane helix</keyword>
<dbReference type="PANTHER" id="PTHR23506">
    <property type="entry name" value="GH10249P"/>
    <property type="match status" value="1"/>
</dbReference>
<feature type="transmembrane region" description="Helical" evidence="7">
    <location>
        <begin position="101"/>
        <end position="120"/>
    </location>
</feature>
<feature type="transmembrane region" description="Helical" evidence="7">
    <location>
        <begin position="235"/>
        <end position="253"/>
    </location>
</feature>
<feature type="transmembrane region" description="Helical" evidence="7">
    <location>
        <begin position="196"/>
        <end position="215"/>
    </location>
</feature>
<sequence>MDAPGDPEGPRPPGGDGPAANARETPNRLSKEQLFVLISAASINFGSMMCYSILGPFFPKEAEKKGASNTVIGMIFGCYALFELLASLLFGKYLVQIGAKFMFVAGMFVSGGVTILFGVLDQVPAGPVFIAMCFLVRIGDALSFAAAITASFSILVTAFPNNVATVLGSLEIFSGLGLVLGPPLGGFLYQSFGYEVPFIFLGCIILLMVPLNMYILPNYGKTTFITHFKNFKCKYLYAFVDQFSIYSLLFYVTNNRF</sequence>
<dbReference type="InterPro" id="IPR020846">
    <property type="entry name" value="MFS_dom"/>
</dbReference>
<dbReference type="EMBL" id="JACASF010000008">
    <property type="protein sequence ID" value="KAF6463115.1"/>
    <property type="molecule type" value="Genomic_DNA"/>
</dbReference>
<reference evidence="9 10" key="1">
    <citation type="journal article" date="2020" name="Nature">
        <title>Six reference-quality genomes reveal evolution of bat adaptations.</title>
        <authorList>
            <person name="Jebb D."/>
            <person name="Huang Z."/>
            <person name="Pippel M."/>
            <person name="Hughes G.M."/>
            <person name="Lavrichenko K."/>
            <person name="Devanna P."/>
            <person name="Winkler S."/>
            <person name="Jermiin L.S."/>
            <person name="Skirmuntt E.C."/>
            <person name="Katzourakis A."/>
            <person name="Burkitt-Gray L."/>
            <person name="Ray D.A."/>
            <person name="Sullivan K.A.M."/>
            <person name="Roscito J.G."/>
            <person name="Kirilenko B.M."/>
            <person name="Davalos L.M."/>
            <person name="Corthals A.P."/>
            <person name="Power M.L."/>
            <person name="Jones G."/>
            <person name="Ransome R.D."/>
            <person name="Dechmann D.K.N."/>
            <person name="Locatelli A.G."/>
            <person name="Puechmaille S.J."/>
            <person name="Fedrigo O."/>
            <person name="Jarvis E.D."/>
            <person name="Hiller M."/>
            <person name="Vernes S.C."/>
            <person name="Myers E.W."/>
            <person name="Teeling E.C."/>
        </authorList>
    </citation>
    <scope>NUCLEOTIDE SEQUENCE [LARGE SCALE GENOMIC DNA]</scope>
    <source>
        <strain evidence="9">MMolMol1</strain>
        <tissue evidence="9">Muscle</tissue>
    </source>
</reference>
<feature type="region of interest" description="Disordered" evidence="6">
    <location>
        <begin position="1"/>
        <end position="24"/>
    </location>
</feature>
<evidence type="ECO:0000256" key="2">
    <source>
        <dbReference type="ARBA" id="ARBA00022448"/>
    </source>
</evidence>
<proteinExistence type="predicted"/>
<evidence type="ECO:0000256" key="1">
    <source>
        <dbReference type="ARBA" id="ARBA00004644"/>
    </source>
</evidence>
<dbReference type="InterPro" id="IPR050930">
    <property type="entry name" value="MFS_Vesicular_Transporter"/>
</dbReference>
<dbReference type="GO" id="GO:0030672">
    <property type="term" value="C:synaptic vesicle membrane"/>
    <property type="evidence" value="ECO:0007669"/>
    <property type="project" value="UniProtKB-SubCell"/>
</dbReference>
<keyword evidence="5 7" id="KW-0472">Membrane</keyword>
<dbReference type="Gene3D" id="1.20.1250.20">
    <property type="entry name" value="MFS general substrate transporter like domains"/>
    <property type="match status" value="1"/>
</dbReference>
<dbReference type="Proteomes" id="UP000550707">
    <property type="component" value="Unassembled WGS sequence"/>
</dbReference>
<evidence type="ECO:0000256" key="4">
    <source>
        <dbReference type="ARBA" id="ARBA00022989"/>
    </source>
</evidence>
<feature type="domain" description="Major facilitator superfamily (MFS) profile" evidence="8">
    <location>
        <begin position="36"/>
        <end position="257"/>
    </location>
</feature>
<keyword evidence="3 7" id="KW-0812">Transmembrane</keyword>
<dbReference type="PROSITE" id="PS50850">
    <property type="entry name" value="MFS"/>
    <property type="match status" value="1"/>
</dbReference>
<dbReference type="InterPro" id="IPR036259">
    <property type="entry name" value="MFS_trans_sf"/>
</dbReference>
<evidence type="ECO:0000256" key="6">
    <source>
        <dbReference type="SAM" id="MobiDB-lite"/>
    </source>
</evidence>
<protein>
    <submittedName>
        <fullName evidence="9">Solute carrier family 18 member B1</fullName>
    </submittedName>
</protein>
<keyword evidence="10" id="KW-1185">Reference proteome</keyword>
<dbReference type="PANTHER" id="PTHR23506:SF26">
    <property type="entry name" value="MFS-TYPE TRANSPORTER SLC18B1"/>
    <property type="match status" value="1"/>
</dbReference>
<evidence type="ECO:0000256" key="5">
    <source>
        <dbReference type="ARBA" id="ARBA00023136"/>
    </source>
</evidence>
<organism evidence="9 10">
    <name type="scientific">Molossus molossus</name>
    <name type="common">Pallas' mastiff bat</name>
    <name type="synonym">Vespertilio molossus</name>
    <dbReference type="NCBI Taxonomy" id="27622"/>
    <lineage>
        <taxon>Eukaryota</taxon>
        <taxon>Metazoa</taxon>
        <taxon>Chordata</taxon>
        <taxon>Craniata</taxon>
        <taxon>Vertebrata</taxon>
        <taxon>Euteleostomi</taxon>
        <taxon>Mammalia</taxon>
        <taxon>Eutheria</taxon>
        <taxon>Laurasiatheria</taxon>
        <taxon>Chiroptera</taxon>
        <taxon>Yangochiroptera</taxon>
        <taxon>Molossidae</taxon>
        <taxon>Molossus</taxon>
    </lineage>
</organism>
<feature type="transmembrane region" description="Helical" evidence="7">
    <location>
        <begin position="70"/>
        <end position="95"/>
    </location>
</feature>
<keyword evidence="2" id="KW-0813">Transport</keyword>
<dbReference type="AlphaFoldDB" id="A0A7J8GTY4"/>
<dbReference type="InterPro" id="IPR011701">
    <property type="entry name" value="MFS"/>
</dbReference>
<evidence type="ECO:0000313" key="9">
    <source>
        <dbReference type="EMBL" id="KAF6463115.1"/>
    </source>
</evidence>
<name>A0A7J8GTY4_MOLMO</name>
<evidence type="ECO:0000256" key="3">
    <source>
        <dbReference type="ARBA" id="ARBA00022692"/>
    </source>
</evidence>
<feature type="transmembrane region" description="Helical" evidence="7">
    <location>
        <begin position="172"/>
        <end position="189"/>
    </location>
</feature>
<dbReference type="SUPFAM" id="SSF103473">
    <property type="entry name" value="MFS general substrate transporter"/>
    <property type="match status" value="1"/>
</dbReference>
<evidence type="ECO:0000256" key="7">
    <source>
        <dbReference type="SAM" id="Phobius"/>
    </source>
</evidence>
<feature type="transmembrane region" description="Helical" evidence="7">
    <location>
        <begin position="34"/>
        <end position="58"/>
    </location>
</feature>